<dbReference type="Proteomes" id="UP001500058">
    <property type="component" value="Unassembled WGS sequence"/>
</dbReference>
<evidence type="ECO:0000313" key="3">
    <source>
        <dbReference type="Proteomes" id="UP001500058"/>
    </source>
</evidence>
<name>A0ABN3I0U3_9ACTN</name>
<evidence type="ECO:0000313" key="2">
    <source>
        <dbReference type="EMBL" id="GAA2392013.1"/>
    </source>
</evidence>
<proteinExistence type="predicted"/>
<comment type="caution">
    <text evidence="2">The sequence shown here is derived from an EMBL/GenBank/DDBJ whole genome shotgun (WGS) entry which is preliminary data.</text>
</comment>
<feature type="region of interest" description="Disordered" evidence="1">
    <location>
        <begin position="59"/>
        <end position="100"/>
    </location>
</feature>
<protein>
    <submittedName>
        <fullName evidence="2">Uncharacterized protein</fullName>
    </submittedName>
</protein>
<sequence>MWRDFRPGLLGEPSVGRGPDVPKDARLLEQSGVGCVPAVHKSQLIVGCPRIEGLFAQAPARHGRRSPAASAALAPPGLGLRRRGRPARQVRPASLTSSAT</sequence>
<feature type="region of interest" description="Disordered" evidence="1">
    <location>
        <begin position="1"/>
        <end position="23"/>
    </location>
</feature>
<dbReference type="EMBL" id="BAAATJ010000004">
    <property type="protein sequence ID" value="GAA2392013.1"/>
    <property type="molecule type" value="Genomic_DNA"/>
</dbReference>
<feature type="compositionally biased region" description="Low complexity" evidence="1">
    <location>
        <begin position="66"/>
        <end position="79"/>
    </location>
</feature>
<keyword evidence="3" id="KW-1185">Reference proteome</keyword>
<evidence type="ECO:0000256" key="1">
    <source>
        <dbReference type="SAM" id="MobiDB-lite"/>
    </source>
</evidence>
<gene>
    <name evidence="2" type="ORF">GCM10010420_15500</name>
</gene>
<reference evidence="2 3" key="1">
    <citation type="journal article" date="2019" name="Int. J. Syst. Evol. Microbiol.">
        <title>The Global Catalogue of Microorganisms (GCM) 10K type strain sequencing project: providing services to taxonomists for standard genome sequencing and annotation.</title>
        <authorList>
            <consortium name="The Broad Institute Genomics Platform"/>
            <consortium name="The Broad Institute Genome Sequencing Center for Infectious Disease"/>
            <person name="Wu L."/>
            <person name="Ma J."/>
        </authorList>
    </citation>
    <scope>NUCLEOTIDE SEQUENCE [LARGE SCALE GENOMIC DNA]</scope>
    <source>
        <strain evidence="2 3">JCM 6921</strain>
    </source>
</reference>
<organism evidence="2 3">
    <name type="scientific">Streptomyces glaucosporus</name>
    <dbReference type="NCBI Taxonomy" id="284044"/>
    <lineage>
        <taxon>Bacteria</taxon>
        <taxon>Bacillati</taxon>
        <taxon>Actinomycetota</taxon>
        <taxon>Actinomycetes</taxon>
        <taxon>Kitasatosporales</taxon>
        <taxon>Streptomycetaceae</taxon>
        <taxon>Streptomyces</taxon>
    </lineage>
</organism>
<accession>A0ABN3I0U3</accession>